<proteinExistence type="inferred from homology"/>
<comment type="caution">
    <text evidence="5">The sequence shown here is derived from an EMBL/GenBank/DDBJ whole genome shotgun (WGS) entry which is preliminary data.</text>
</comment>
<dbReference type="UniPathway" id="UPA00074">
    <property type="reaction ID" value="UER00943"/>
</dbReference>
<comment type="similarity">
    <text evidence="3">Belongs to the AIR carboxylase family. Class I subfamily.</text>
</comment>
<evidence type="ECO:0000313" key="6">
    <source>
        <dbReference type="Proteomes" id="UP000248806"/>
    </source>
</evidence>
<dbReference type="Gene3D" id="3.40.50.1970">
    <property type="match status" value="1"/>
</dbReference>
<keyword evidence="2 3" id="KW-0413">Isomerase</keyword>
<evidence type="ECO:0000256" key="1">
    <source>
        <dbReference type="ARBA" id="ARBA00022755"/>
    </source>
</evidence>
<dbReference type="AlphaFoldDB" id="A0A326UDX5"/>
<feature type="binding site" evidence="3">
    <location>
        <position position="59"/>
    </location>
    <ligand>
        <name>substrate</name>
    </ligand>
</feature>
<dbReference type="HAMAP" id="MF_01929">
    <property type="entry name" value="PurE_classI"/>
    <property type="match status" value="1"/>
</dbReference>
<dbReference type="Pfam" id="PF00731">
    <property type="entry name" value="AIRC"/>
    <property type="match status" value="1"/>
</dbReference>
<dbReference type="PANTHER" id="PTHR23046:SF2">
    <property type="entry name" value="PHOSPHORIBOSYLAMINOIMIDAZOLE CARBOXYLASE"/>
    <property type="match status" value="1"/>
</dbReference>
<evidence type="ECO:0000259" key="4">
    <source>
        <dbReference type="SMART" id="SM01001"/>
    </source>
</evidence>
<dbReference type="GO" id="GO:0006189">
    <property type="term" value="P:'de novo' IMP biosynthetic process"/>
    <property type="evidence" value="ECO:0007669"/>
    <property type="project" value="UniProtKB-UniRule"/>
</dbReference>
<feature type="binding site" evidence="3">
    <location>
        <position position="87"/>
    </location>
    <ligand>
        <name>substrate</name>
    </ligand>
</feature>
<keyword evidence="6" id="KW-1185">Reference proteome</keyword>
<dbReference type="InterPro" id="IPR033747">
    <property type="entry name" value="PurE_ClassI"/>
</dbReference>
<evidence type="ECO:0000256" key="2">
    <source>
        <dbReference type="ARBA" id="ARBA00023235"/>
    </source>
</evidence>
<dbReference type="SMART" id="SM01001">
    <property type="entry name" value="AIRC"/>
    <property type="match status" value="1"/>
</dbReference>
<dbReference type="InterPro" id="IPR000031">
    <property type="entry name" value="PurE_dom"/>
</dbReference>
<organism evidence="5 6">
    <name type="scientific">Thermosporothrix hazakensis</name>
    <dbReference type="NCBI Taxonomy" id="644383"/>
    <lineage>
        <taxon>Bacteria</taxon>
        <taxon>Bacillati</taxon>
        <taxon>Chloroflexota</taxon>
        <taxon>Ktedonobacteria</taxon>
        <taxon>Ktedonobacterales</taxon>
        <taxon>Thermosporotrichaceae</taxon>
        <taxon>Thermosporothrix</taxon>
    </lineage>
</organism>
<comment type="function">
    <text evidence="3">Catalyzes the conversion of N5-carboxyaminoimidazole ribonucleotide (N5-CAIR) to 4-carboxy-5-aminoimidazole ribonucleotide (CAIR).</text>
</comment>
<protein>
    <recommendedName>
        <fullName evidence="3">N5-carboxyaminoimidazole ribonucleotide mutase</fullName>
        <shortName evidence="3">N5-CAIR mutase</shortName>
        <ecNumber evidence="3">5.4.99.18</ecNumber>
    </recommendedName>
    <alternativeName>
        <fullName evidence="3">5-(carboxyamino)imidazole ribonucleotide mutase</fullName>
    </alternativeName>
</protein>
<evidence type="ECO:0000313" key="5">
    <source>
        <dbReference type="EMBL" id="PZW24245.1"/>
    </source>
</evidence>
<feature type="binding site" evidence="3">
    <location>
        <position position="56"/>
    </location>
    <ligand>
        <name>substrate</name>
    </ligand>
</feature>
<dbReference type="EC" id="5.4.99.18" evidence="3"/>
<dbReference type="GO" id="GO:0034023">
    <property type="term" value="F:5-(carboxyamino)imidazole ribonucleotide mutase activity"/>
    <property type="evidence" value="ECO:0007669"/>
    <property type="project" value="UniProtKB-UniRule"/>
</dbReference>
<name>A0A326UDX5_THEHA</name>
<comment type="pathway">
    <text evidence="3">Purine metabolism; IMP biosynthesis via de novo pathway; 5-amino-1-(5-phospho-D-ribosyl)imidazole-4-carboxylate from 5-amino-1-(5-phospho-D-ribosyl)imidazole (N5-CAIR route): step 2/2.</text>
</comment>
<comment type="catalytic activity">
    <reaction evidence="3">
        <text>5-carboxyamino-1-(5-phospho-D-ribosyl)imidazole + H(+) = 5-amino-1-(5-phospho-D-ribosyl)imidazole-4-carboxylate</text>
        <dbReference type="Rhea" id="RHEA:13193"/>
        <dbReference type="ChEBI" id="CHEBI:15378"/>
        <dbReference type="ChEBI" id="CHEBI:58730"/>
        <dbReference type="ChEBI" id="CHEBI:77657"/>
        <dbReference type="EC" id="5.4.99.18"/>
    </reaction>
</comment>
<dbReference type="InterPro" id="IPR024694">
    <property type="entry name" value="PurE_prokaryotes"/>
</dbReference>
<evidence type="ECO:0000256" key="3">
    <source>
        <dbReference type="HAMAP-Rule" id="MF_01929"/>
    </source>
</evidence>
<dbReference type="Proteomes" id="UP000248806">
    <property type="component" value="Unassembled WGS sequence"/>
</dbReference>
<accession>A0A326UDX5</accession>
<feature type="domain" description="PurE" evidence="4">
    <location>
        <begin position="48"/>
        <end position="200"/>
    </location>
</feature>
<reference evidence="5 6" key="1">
    <citation type="submission" date="2018-06" db="EMBL/GenBank/DDBJ databases">
        <title>Genomic Encyclopedia of Archaeal and Bacterial Type Strains, Phase II (KMG-II): from individual species to whole genera.</title>
        <authorList>
            <person name="Goeker M."/>
        </authorList>
    </citation>
    <scope>NUCLEOTIDE SEQUENCE [LARGE SCALE GENOMIC DNA]</scope>
    <source>
        <strain evidence="5 6">ATCC BAA-1881</strain>
    </source>
</reference>
<sequence length="216" mass="23223">MNRQRRRGLRSRYKDDMSHEVIRSTALNEEHGVLVSAEGVGSAARGEPRVLVTMGSDSDLPLMMKAVDTLRFEFGIPCLVQINSVHRDLRSMVRHIENLPPSVQVVIACAGGAAHLPGNIADLRADLPVIGVPRDLGALKGVDALLSMVQMPEGAPVAVMAIGDAGAVNAAIHAAKELAIADPAIKERLQAYAEKRKAKVQRQNQGLEQKLQGFSD</sequence>
<dbReference type="PANTHER" id="PTHR23046">
    <property type="entry name" value="PHOSPHORIBOSYLAMINOIMIDAZOLE CARBOXYLASE CATALYTIC SUBUNIT"/>
    <property type="match status" value="1"/>
</dbReference>
<dbReference type="EMBL" id="QKUF01000022">
    <property type="protein sequence ID" value="PZW24245.1"/>
    <property type="molecule type" value="Genomic_DNA"/>
</dbReference>
<dbReference type="SUPFAM" id="SSF52255">
    <property type="entry name" value="N5-CAIR mutase (phosphoribosylaminoimidazole carboxylase, PurE)"/>
    <property type="match status" value="1"/>
</dbReference>
<gene>
    <name evidence="3" type="primary">purE</name>
    <name evidence="5" type="ORF">EI42_04693</name>
</gene>
<keyword evidence="1 3" id="KW-0658">Purine biosynthesis</keyword>